<accession>A0A8K1LUH0</accession>
<keyword evidence="6" id="KW-0393">Immunoglobulin domain</keyword>
<dbReference type="Gene3D" id="2.60.40.10">
    <property type="entry name" value="Immunoglobulins"/>
    <property type="match status" value="3"/>
</dbReference>
<dbReference type="GO" id="GO:0005102">
    <property type="term" value="F:signaling receptor binding"/>
    <property type="evidence" value="ECO:0007669"/>
    <property type="project" value="TreeGrafter"/>
</dbReference>
<dbReference type="InterPro" id="IPR003599">
    <property type="entry name" value="Ig_sub"/>
</dbReference>
<keyword evidence="8" id="KW-0812">Transmembrane</keyword>
<evidence type="ECO:0000256" key="8">
    <source>
        <dbReference type="SAM" id="Phobius"/>
    </source>
</evidence>
<dbReference type="GO" id="GO:0050852">
    <property type="term" value="P:T cell receptor signaling pathway"/>
    <property type="evidence" value="ECO:0007669"/>
    <property type="project" value="TreeGrafter"/>
</dbReference>
<keyword evidence="12" id="KW-1185">Reference proteome</keyword>
<comment type="subcellular location">
    <subcellularLocation>
        <location evidence="1">Membrane</location>
    </subcellularLocation>
</comment>
<feature type="domain" description="Ig-like" evidence="10">
    <location>
        <begin position="394"/>
        <end position="505"/>
    </location>
</feature>
<dbReference type="InterPro" id="IPR050504">
    <property type="entry name" value="IgSF_BTN/MOG"/>
</dbReference>
<keyword evidence="8" id="KW-1133">Transmembrane helix</keyword>
<evidence type="ECO:0000256" key="2">
    <source>
        <dbReference type="ARBA" id="ARBA00022729"/>
    </source>
</evidence>
<gene>
    <name evidence="11" type="ORF">HGM15179_000562</name>
</gene>
<dbReference type="PANTHER" id="PTHR24100">
    <property type="entry name" value="BUTYROPHILIN"/>
    <property type="match status" value="1"/>
</dbReference>
<dbReference type="GO" id="GO:0009897">
    <property type="term" value="C:external side of plasma membrane"/>
    <property type="evidence" value="ECO:0007669"/>
    <property type="project" value="TreeGrafter"/>
</dbReference>
<evidence type="ECO:0000259" key="10">
    <source>
        <dbReference type="PROSITE" id="PS50835"/>
    </source>
</evidence>
<dbReference type="InterPro" id="IPR053896">
    <property type="entry name" value="BTN3A2-like_Ig-C"/>
</dbReference>
<name>A0A8K1LUH0_9PASS</name>
<evidence type="ECO:0000256" key="1">
    <source>
        <dbReference type="ARBA" id="ARBA00004370"/>
    </source>
</evidence>
<feature type="chain" id="PRO_5035454479" description="Ig-like domain-containing protein" evidence="9">
    <location>
        <begin position="22"/>
        <end position="533"/>
    </location>
</feature>
<dbReference type="AlphaFoldDB" id="A0A8K1LUH0"/>
<feature type="transmembrane region" description="Helical" evidence="8">
    <location>
        <begin position="263"/>
        <end position="284"/>
    </location>
</feature>
<reference evidence="11" key="1">
    <citation type="submission" date="2019-04" db="EMBL/GenBank/DDBJ databases">
        <title>Genome assembly of Zosterops borbonicus 15179.</title>
        <authorList>
            <person name="Leroy T."/>
            <person name="Anselmetti Y."/>
            <person name="Tilak M.-K."/>
            <person name="Nabholz B."/>
        </authorList>
    </citation>
    <scope>NUCLEOTIDE SEQUENCE</scope>
    <source>
        <strain evidence="11">HGM_15179</strain>
        <tissue evidence="11">Muscle</tissue>
    </source>
</reference>
<evidence type="ECO:0000256" key="5">
    <source>
        <dbReference type="ARBA" id="ARBA00023180"/>
    </source>
</evidence>
<keyword evidence="2 9" id="KW-0732">Signal</keyword>
<evidence type="ECO:0000256" key="6">
    <source>
        <dbReference type="ARBA" id="ARBA00023319"/>
    </source>
</evidence>
<dbReference type="SUPFAM" id="SSF48726">
    <property type="entry name" value="Immunoglobulin"/>
    <property type="match status" value="3"/>
</dbReference>
<feature type="domain" description="Ig-like" evidence="10">
    <location>
        <begin position="147"/>
        <end position="244"/>
    </location>
</feature>
<keyword evidence="5" id="KW-0325">Glycoprotein</keyword>
<dbReference type="FunFam" id="2.60.40.10:FF:000142">
    <property type="entry name" value="V-set domain-containing T-cell activation inhibitor 1"/>
    <property type="match status" value="1"/>
</dbReference>
<protein>
    <recommendedName>
        <fullName evidence="10">Ig-like domain-containing protein</fullName>
    </recommendedName>
</protein>
<feature type="compositionally biased region" description="Basic and acidic residues" evidence="7">
    <location>
        <begin position="373"/>
        <end position="389"/>
    </location>
</feature>
<feature type="region of interest" description="Disordered" evidence="7">
    <location>
        <begin position="373"/>
        <end position="394"/>
    </location>
</feature>
<dbReference type="InterPro" id="IPR013106">
    <property type="entry name" value="Ig_V-set"/>
</dbReference>
<sequence length="533" mass="60084">MEPPRYGFLLLLLHFLKAVVALEKKNIVSKLGDNVTLSCIYNEKTLQLKRLRVYWQIADDSYQEKCSVVHALISGQDNNSNQCIRFKDRTQLFWDRLGDGDFSLLLLNVSQSDGHTYKCVVQEKTDRPIVIHEEEVVLSLAASYSQPILSGPIRNSDSTGEEVTFNCRSGNGYPKPNVYWINKVNNSHLSPSKTEIISHDDGTFSVFSTLKVKATSNMQIECSIENEMLQENLSANYTQQKKISDSGTESDENLGKKGRGAQAAGIISIVFLIGVLTALICWLWRRRSSRLVAYRDCGYLSYVLKPMHLFQQMSNQEMTKEDSTLEAPWKTISPVAEVSTKQLQAEVCLKRDKVQFIIVPNAGLILQGEDNKSLKSNSNDEGKNRDAQKRLRNPQGQLGTTCHAFVGETVVLPCTIAPLGELTLSKSMIYWQIGNKKVVHFFKDGQDSLKKQDEKFRGRTSLFLDQMKDGNLSLKISNVQLQDDAEYSCIYRQTENHQINTSTIKLNVSEMLATTGITLEKIIKYQLLNSPEG</sequence>
<dbReference type="Pfam" id="PF07686">
    <property type="entry name" value="V-set"/>
    <property type="match status" value="2"/>
</dbReference>
<feature type="domain" description="Ig-like" evidence="10">
    <location>
        <begin position="4"/>
        <end position="130"/>
    </location>
</feature>
<feature type="signal peptide" evidence="9">
    <location>
        <begin position="1"/>
        <end position="21"/>
    </location>
</feature>
<dbReference type="PANTHER" id="PTHR24100:SF151">
    <property type="entry name" value="ICOS LIGAND"/>
    <property type="match status" value="1"/>
</dbReference>
<evidence type="ECO:0000313" key="12">
    <source>
        <dbReference type="Proteomes" id="UP000796761"/>
    </source>
</evidence>
<keyword evidence="3 8" id="KW-0472">Membrane</keyword>
<evidence type="ECO:0000256" key="3">
    <source>
        <dbReference type="ARBA" id="ARBA00023136"/>
    </source>
</evidence>
<dbReference type="InterPro" id="IPR013783">
    <property type="entry name" value="Ig-like_fold"/>
</dbReference>
<keyword evidence="4" id="KW-1015">Disulfide bond</keyword>
<dbReference type="GO" id="GO:0001817">
    <property type="term" value="P:regulation of cytokine production"/>
    <property type="evidence" value="ECO:0007669"/>
    <property type="project" value="TreeGrafter"/>
</dbReference>
<dbReference type="SMART" id="SM00409">
    <property type="entry name" value="IG"/>
    <property type="match status" value="2"/>
</dbReference>
<organism evidence="11 12">
    <name type="scientific">Zosterops borbonicus</name>
    <dbReference type="NCBI Taxonomy" id="364589"/>
    <lineage>
        <taxon>Eukaryota</taxon>
        <taxon>Metazoa</taxon>
        <taxon>Chordata</taxon>
        <taxon>Craniata</taxon>
        <taxon>Vertebrata</taxon>
        <taxon>Euteleostomi</taxon>
        <taxon>Archelosauria</taxon>
        <taxon>Archosauria</taxon>
        <taxon>Dinosauria</taxon>
        <taxon>Saurischia</taxon>
        <taxon>Theropoda</taxon>
        <taxon>Coelurosauria</taxon>
        <taxon>Aves</taxon>
        <taxon>Neognathae</taxon>
        <taxon>Neoaves</taxon>
        <taxon>Telluraves</taxon>
        <taxon>Australaves</taxon>
        <taxon>Passeriformes</taxon>
        <taxon>Sylvioidea</taxon>
        <taxon>Zosteropidae</taxon>
        <taxon>Zosterops</taxon>
    </lineage>
</organism>
<evidence type="ECO:0000256" key="9">
    <source>
        <dbReference type="SAM" id="SignalP"/>
    </source>
</evidence>
<dbReference type="OrthoDB" id="10055806at2759"/>
<dbReference type="InterPro" id="IPR036179">
    <property type="entry name" value="Ig-like_dom_sf"/>
</dbReference>
<dbReference type="EMBL" id="SWJQ01000011">
    <property type="protein sequence ID" value="TRZ26537.1"/>
    <property type="molecule type" value="Genomic_DNA"/>
</dbReference>
<dbReference type="GO" id="GO:0050863">
    <property type="term" value="P:regulation of T cell activation"/>
    <property type="evidence" value="ECO:0007669"/>
    <property type="project" value="UniProtKB-ARBA"/>
</dbReference>
<dbReference type="GO" id="GO:1903037">
    <property type="term" value="P:regulation of leukocyte cell-cell adhesion"/>
    <property type="evidence" value="ECO:0007669"/>
    <property type="project" value="UniProtKB-ARBA"/>
</dbReference>
<dbReference type="PROSITE" id="PS50835">
    <property type="entry name" value="IG_LIKE"/>
    <property type="match status" value="3"/>
</dbReference>
<evidence type="ECO:0000256" key="7">
    <source>
        <dbReference type="SAM" id="MobiDB-lite"/>
    </source>
</evidence>
<proteinExistence type="predicted"/>
<dbReference type="Pfam" id="PF22705">
    <property type="entry name" value="C2-set_3"/>
    <property type="match status" value="1"/>
</dbReference>
<dbReference type="Proteomes" id="UP000796761">
    <property type="component" value="Unassembled WGS sequence"/>
</dbReference>
<dbReference type="InterPro" id="IPR007110">
    <property type="entry name" value="Ig-like_dom"/>
</dbReference>
<evidence type="ECO:0000313" key="11">
    <source>
        <dbReference type="EMBL" id="TRZ26537.1"/>
    </source>
</evidence>
<evidence type="ECO:0000256" key="4">
    <source>
        <dbReference type="ARBA" id="ARBA00023157"/>
    </source>
</evidence>
<comment type="caution">
    <text evidence="11">The sequence shown here is derived from an EMBL/GenBank/DDBJ whole genome shotgun (WGS) entry which is preliminary data.</text>
</comment>